<keyword evidence="2" id="KW-0963">Cytoplasm</keyword>
<evidence type="ECO:0000256" key="4">
    <source>
        <dbReference type="ARBA" id="ARBA00023315"/>
    </source>
</evidence>
<dbReference type="EMBL" id="JAUSVS010000001">
    <property type="protein sequence ID" value="MDQ0463200.1"/>
    <property type="molecule type" value="Genomic_DNA"/>
</dbReference>
<evidence type="ECO:0000313" key="7">
    <source>
        <dbReference type="EMBL" id="MDQ0463200.1"/>
    </source>
</evidence>
<dbReference type="GO" id="GO:0016746">
    <property type="term" value="F:acyltransferase activity"/>
    <property type="evidence" value="ECO:0007669"/>
    <property type="project" value="UniProtKB-KW"/>
</dbReference>
<dbReference type="NCBIfam" id="TIGR01838">
    <property type="entry name" value="PHA_synth_I"/>
    <property type="match status" value="1"/>
</dbReference>
<protein>
    <submittedName>
        <fullName evidence="7">Polyhydroxyalkanoate synthase</fullName>
        <ecNumber evidence="7">2.3.1.-</ecNumber>
    </submittedName>
</protein>
<evidence type="ECO:0000259" key="6">
    <source>
        <dbReference type="Pfam" id="PF07167"/>
    </source>
</evidence>
<evidence type="ECO:0000256" key="1">
    <source>
        <dbReference type="ARBA" id="ARBA00004496"/>
    </source>
</evidence>
<evidence type="ECO:0000256" key="2">
    <source>
        <dbReference type="ARBA" id="ARBA00022490"/>
    </source>
</evidence>
<gene>
    <name evidence="7" type="ORF">QO010_000948</name>
</gene>
<keyword evidence="3 7" id="KW-0808">Transferase</keyword>
<comment type="subcellular location">
    <subcellularLocation>
        <location evidence="1">Cytoplasm</location>
    </subcellularLocation>
</comment>
<dbReference type="EC" id="2.3.1.-" evidence="7"/>
<comment type="caution">
    <text evidence="7">The sequence shown here is derived from an EMBL/GenBank/DDBJ whole genome shotgun (WGS) entry which is preliminary data.</text>
</comment>
<dbReference type="InterPro" id="IPR010963">
    <property type="entry name" value="PHA_synth_I"/>
</dbReference>
<keyword evidence="8" id="KW-1185">Reference proteome</keyword>
<accession>A0ABU0IP46</accession>
<dbReference type="Proteomes" id="UP001228905">
    <property type="component" value="Unassembled WGS sequence"/>
</dbReference>
<dbReference type="SUPFAM" id="SSF53474">
    <property type="entry name" value="alpha/beta-Hydrolases"/>
    <property type="match status" value="1"/>
</dbReference>
<evidence type="ECO:0000256" key="5">
    <source>
        <dbReference type="SAM" id="MobiDB-lite"/>
    </source>
</evidence>
<evidence type="ECO:0000256" key="3">
    <source>
        <dbReference type="ARBA" id="ARBA00022679"/>
    </source>
</evidence>
<organism evidence="7 8">
    <name type="scientific">Caulobacter ginsengisoli</name>
    <dbReference type="NCBI Taxonomy" id="400775"/>
    <lineage>
        <taxon>Bacteria</taxon>
        <taxon>Pseudomonadati</taxon>
        <taxon>Pseudomonadota</taxon>
        <taxon>Alphaproteobacteria</taxon>
        <taxon>Caulobacterales</taxon>
        <taxon>Caulobacteraceae</taxon>
        <taxon>Caulobacter</taxon>
    </lineage>
</organism>
<dbReference type="InterPro" id="IPR029058">
    <property type="entry name" value="AB_hydrolase_fold"/>
</dbReference>
<dbReference type="InterPro" id="IPR051321">
    <property type="entry name" value="PHA/PHB_synthase"/>
</dbReference>
<evidence type="ECO:0000313" key="8">
    <source>
        <dbReference type="Proteomes" id="UP001228905"/>
    </source>
</evidence>
<sequence>MADSKSGKPAKKGKSAAKSSGKTAKPKAAPKPEPAAAPQPKPQAQAAPPPMPDPAAFLSSEQRANLEKLSTNLARAAFTAQGAIAEAALRQAESPAALNSDPFHVAPALTQVMSGLAAQPDRVMRAQADLFSRYLDLWQSTARRMAGEETTPVVEPSKGDKRFNDPDWGAHPMFDVMKQSYLLTSNWLNDLVAEVEGVDPIEKRRVEFFTRMLTDAISPSNFLMSNPVALKQAMESKGESLLQGMENFAADLQRGGGQLAISQTDMAKFKVGENVATAPGKVVYQNDILQLLQFDPTTDEVHEIPLLIFTPWINKFYIIDLRPDNSMVRWLTSQGFTVFVTSWVNPTEDLAAKTFEDYLKEGIYDASAQAMKQAGTDRVNAVGYCIGGTLLSCALAHMAAKGDKRINSATFFAAQQDFTEAGDLKLFVDDAWLADIEKQMDNAGGFLPSKSMADTFNMLRGNDLIWSFFVNNYLMGKEPKPFDLLFWNSDQTRMPKALHLFYLRHFYKDNELGLGKLVLDGETLDLGKVKTPIYVQSSKDDHIAPLRSVFRGAKLFGGPTTFTMAGSGHIAGVINHPDARKYQHWTNDALPASIEEWQAGAVEHPGSWWPHWGAWLAERSGKMVPARDPTKGPLKAIEDAPGSFVKVRS</sequence>
<feature type="compositionally biased region" description="Low complexity" evidence="5">
    <location>
        <begin position="16"/>
        <end position="27"/>
    </location>
</feature>
<dbReference type="Gene3D" id="3.40.50.1820">
    <property type="entry name" value="alpha/beta hydrolase"/>
    <property type="match status" value="1"/>
</dbReference>
<dbReference type="Pfam" id="PF07167">
    <property type="entry name" value="PhaC_N"/>
    <property type="match status" value="1"/>
</dbReference>
<dbReference type="PANTHER" id="PTHR36837:SF5">
    <property type="entry name" value="POLY-3-HYDROXYBUTYRATE SYNTHASE"/>
    <property type="match status" value="1"/>
</dbReference>
<keyword evidence="4 7" id="KW-0012">Acyltransferase</keyword>
<dbReference type="InterPro" id="IPR010941">
    <property type="entry name" value="PhaC_N"/>
</dbReference>
<reference evidence="7 8" key="1">
    <citation type="submission" date="2023-07" db="EMBL/GenBank/DDBJ databases">
        <title>Genomic Encyclopedia of Type Strains, Phase IV (KMG-IV): sequencing the most valuable type-strain genomes for metagenomic binning, comparative biology and taxonomic classification.</title>
        <authorList>
            <person name="Goeker M."/>
        </authorList>
    </citation>
    <scope>NUCLEOTIDE SEQUENCE [LARGE SCALE GENOMIC DNA]</scope>
    <source>
        <strain evidence="7 8">DSM 18695</strain>
    </source>
</reference>
<feature type="domain" description="Poly-beta-hydroxybutyrate polymerase N-terminal" evidence="6">
    <location>
        <begin position="160"/>
        <end position="331"/>
    </location>
</feature>
<dbReference type="PANTHER" id="PTHR36837">
    <property type="entry name" value="POLY(3-HYDROXYALKANOATE) POLYMERASE SUBUNIT PHAC"/>
    <property type="match status" value="1"/>
</dbReference>
<proteinExistence type="predicted"/>
<feature type="compositionally biased region" description="Pro residues" evidence="5">
    <location>
        <begin position="29"/>
        <end position="53"/>
    </location>
</feature>
<name>A0ABU0IP46_9CAUL</name>
<feature type="region of interest" description="Disordered" evidence="5">
    <location>
        <begin position="1"/>
        <end position="57"/>
    </location>
</feature>